<dbReference type="SUPFAM" id="SSF141523">
    <property type="entry name" value="L,D-transpeptidase catalytic domain-like"/>
    <property type="match status" value="1"/>
</dbReference>
<gene>
    <name evidence="11" type="ORF">E4O86_02065</name>
</gene>
<evidence type="ECO:0000256" key="6">
    <source>
        <dbReference type="ARBA" id="ARBA00022960"/>
    </source>
</evidence>
<dbReference type="GO" id="GO:0071972">
    <property type="term" value="F:peptidoglycan L,D-transpeptidase activity"/>
    <property type="evidence" value="ECO:0007669"/>
    <property type="project" value="TreeGrafter"/>
</dbReference>
<dbReference type="OrthoDB" id="9787225at2"/>
<keyword evidence="7 9" id="KW-0573">Peptidoglycan synthesis</keyword>
<feature type="active site" description="Proton donor/acceptor" evidence="9">
    <location>
        <position position="154"/>
    </location>
</feature>
<keyword evidence="5" id="KW-0378">Hydrolase</keyword>
<evidence type="ECO:0000256" key="2">
    <source>
        <dbReference type="ARBA" id="ARBA00005992"/>
    </source>
</evidence>
<dbReference type="Gene3D" id="2.40.440.10">
    <property type="entry name" value="L,D-transpeptidase catalytic domain-like"/>
    <property type="match status" value="1"/>
</dbReference>
<keyword evidence="4" id="KW-0808">Transferase</keyword>
<dbReference type="FunFam" id="2.40.440.10:FF:000002">
    <property type="entry name" value="L,D-transpeptidase ErfK/SrfK"/>
    <property type="match status" value="1"/>
</dbReference>
<dbReference type="InterPro" id="IPR005490">
    <property type="entry name" value="LD_TPept_cat_dom"/>
</dbReference>
<comment type="similarity">
    <text evidence="2">Belongs to the YkuD family.</text>
</comment>
<evidence type="ECO:0000256" key="4">
    <source>
        <dbReference type="ARBA" id="ARBA00022679"/>
    </source>
</evidence>
<evidence type="ECO:0000256" key="5">
    <source>
        <dbReference type="ARBA" id="ARBA00022801"/>
    </source>
</evidence>
<dbReference type="Proteomes" id="UP000773614">
    <property type="component" value="Unassembled WGS sequence"/>
</dbReference>
<organism evidence="11 12">
    <name type="scientific">Propylenella binzhouense</name>
    <dbReference type="NCBI Taxonomy" id="2555902"/>
    <lineage>
        <taxon>Bacteria</taxon>
        <taxon>Pseudomonadati</taxon>
        <taxon>Pseudomonadota</taxon>
        <taxon>Alphaproteobacteria</taxon>
        <taxon>Hyphomicrobiales</taxon>
        <taxon>Propylenellaceae</taxon>
        <taxon>Propylenella</taxon>
    </lineage>
</organism>
<reference evidence="11" key="1">
    <citation type="submission" date="2019-03" db="EMBL/GenBank/DDBJ databases">
        <title>Afifella sp. nov., isolated from activated sludge.</title>
        <authorList>
            <person name="Li Q."/>
            <person name="Liu Y."/>
        </authorList>
    </citation>
    <scope>NUCLEOTIDE SEQUENCE</scope>
    <source>
        <strain evidence="11">L72</strain>
    </source>
</reference>
<comment type="caution">
    <text evidence="11">The sequence shown here is derived from an EMBL/GenBank/DDBJ whole genome shotgun (WGS) entry which is preliminary data.</text>
</comment>
<dbReference type="GO" id="GO:0018104">
    <property type="term" value="P:peptidoglycan-protein cross-linking"/>
    <property type="evidence" value="ECO:0007669"/>
    <property type="project" value="TreeGrafter"/>
</dbReference>
<keyword evidence="3" id="KW-0328">Glycosyltransferase</keyword>
<dbReference type="Pfam" id="PF03734">
    <property type="entry name" value="YkuD"/>
    <property type="match status" value="1"/>
</dbReference>
<dbReference type="PANTHER" id="PTHR30582:SF24">
    <property type="entry name" value="L,D-TRANSPEPTIDASE ERFK_SRFK-RELATED"/>
    <property type="match status" value="1"/>
</dbReference>
<dbReference type="EMBL" id="SPKJ01000003">
    <property type="protein sequence ID" value="MYZ46506.1"/>
    <property type="molecule type" value="Genomic_DNA"/>
</dbReference>
<proteinExistence type="inferred from homology"/>
<feature type="domain" description="L,D-TPase catalytic" evidence="10">
    <location>
        <begin position="61"/>
        <end position="194"/>
    </location>
</feature>
<dbReference type="GO" id="GO:0071555">
    <property type="term" value="P:cell wall organization"/>
    <property type="evidence" value="ECO:0007669"/>
    <property type="project" value="UniProtKB-UniRule"/>
</dbReference>
<dbReference type="InterPro" id="IPR038063">
    <property type="entry name" value="Transpep_catalytic_dom"/>
</dbReference>
<keyword evidence="8 9" id="KW-0961">Cell wall biogenesis/degradation</keyword>
<evidence type="ECO:0000313" key="11">
    <source>
        <dbReference type="EMBL" id="MYZ46506.1"/>
    </source>
</evidence>
<comment type="pathway">
    <text evidence="1 9">Cell wall biogenesis; peptidoglycan biosynthesis.</text>
</comment>
<dbReference type="GO" id="GO:0016757">
    <property type="term" value="F:glycosyltransferase activity"/>
    <property type="evidence" value="ECO:0007669"/>
    <property type="project" value="UniProtKB-KW"/>
</dbReference>
<dbReference type="InterPro" id="IPR050979">
    <property type="entry name" value="LD-transpeptidase"/>
</dbReference>
<dbReference type="AlphaFoldDB" id="A0A964WS53"/>
<evidence type="ECO:0000256" key="7">
    <source>
        <dbReference type="ARBA" id="ARBA00022984"/>
    </source>
</evidence>
<evidence type="ECO:0000256" key="3">
    <source>
        <dbReference type="ARBA" id="ARBA00022676"/>
    </source>
</evidence>
<keyword evidence="12" id="KW-1185">Reference proteome</keyword>
<dbReference type="PROSITE" id="PS52029">
    <property type="entry name" value="LD_TPASE"/>
    <property type="match status" value="1"/>
</dbReference>
<protein>
    <submittedName>
        <fullName evidence="11">L,D-transpeptidase</fullName>
    </submittedName>
</protein>
<accession>A0A964WS53</accession>
<evidence type="ECO:0000259" key="10">
    <source>
        <dbReference type="PROSITE" id="PS52029"/>
    </source>
</evidence>
<dbReference type="GO" id="GO:0005576">
    <property type="term" value="C:extracellular region"/>
    <property type="evidence" value="ECO:0007669"/>
    <property type="project" value="TreeGrafter"/>
</dbReference>
<evidence type="ECO:0000256" key="9">
    <source>
        <dbReference type="PROSITE-ProRule" id="PRU01373"/>
    </source>
</evidence>
<name>A0A964WS53_9HYPH</name>
<dbReference type="GO" id="GO:0008360">
    <property type="term" value="P:regulation of cell shape"/>
    <property type="evidence" value="ECO:0007669"/>
    <property type="project" value="UniProtKB-UniRule"/>
</dbReference>
<evidence type="ECO:0000256" key="1">
    <source>
        <dbReference type="ARBA" id="ARBA00004752"/>
    </source>
</evidence>
<keyword evidence="6 9" id="KW-0133">Cell shape</keyword>
<dbReference type="PANTHER" id="PTHR30582">
    <property type="entry name" value="L,D-TRANSPEPTIDASE"/>
    <property type="match status" value="1"/>
</dbReference>
<sequence length="194" mass="21567">MVPPPRRYVVVRPRVAGRPSFPMAQPAVPVRMPGAPAPMTRGFDPKFLPTVVDYDGGYAEGTIVIDSRARYLYLVEAGGKARRYGIGVGREGFGWSGRARIGRKAEWPRWTPPAEMRKRQPYLPVSMEGGPHNPLGARALYLYRNGADSLYRIHGSNEPWTIGRAVSSGCFRMRNEDVVDLYERVPVGAQVVVL</sequence>
<evidence type="ECO:0000256" key="8">
    <source>
        <dbReference type="ARBA" id="ARBA00023316"/>
    </source>
</evidence>
<feature type="active site" description="Nucleophile" evidence="9">
    <location>
        <position position="170"/>
    </location>
</feature>
<evidence type="ECO:0000313" key="12">
    <source>
        <dbReference type="Proteomes" id="UP000773614"/>
    </source>
</evidence>
<dbReference type="CDD" id="cd16913">
    <property type="entry name" value="YkuD_like"/>
    <property type="match status" value="1"/>
</dbReference>